<dbReference type="Proteomes" id="UP001240984">
    <property type="component" value="Unassembled WGS sequence"/>
</dbReference>
<feature type="compositionally biased region" description="Basic and acidic residues" evidence="1">
    <location>
        <begin position="60"/>
        <end position="74"/>
    </location>
</feature>
<comment type="caution">
    <text evidence="2">The sequence shown here is derived from an EMBL/GenBank/DDBJ whole genome shotgun (WGS) entry which is preliminary data.</text>
</comment>
<protein>
    <submittedName>
        <fullName evidence="2">Tetratricopeptide (TPR) repeat protein</fullName>
    </submittedName>
</protein>
<proteinExistence type="predicted"/>
<evidence type="ECO:0000256" key="1">
    <source>
        <dbReference type="SAM" id="MobiDB-lite"/>
    </source>
</evidence>
<dbReference type="Gene3D" id="3.40.50.300">
    <property type="entry name" value="P-loop containing nucleotide triphosphate hydrolases"/>
    <property type="match status" value="1"/>
</dbReference>
<name>A0ABT9MVI5_9ACTN</name>
<dbReference type="EMBL" id="JAUSRA010000001">
    <property type="protein sequence ID" value="MDP9795394.1"/>
    <property type="molecule type" value="Genomic_DNA"/>
</dbReference>
<evidence type="ECO:0000313" key="3">
    <source>
        <dbReference type="Proteomes" id="UP001240984"/>
    </source>
</evidence>
<reference evidence="2 3" key="1">
    <citation type="submission" date="2023-07" db="EMBL/GenBank/DDBJ databases">
        <title>Sequencing the genomes of 1000 actinobacteria strains.</title>
        <authorList>
            <person name="Klenk H.-P."/>
        </authorList>
    </citation>
    <scope>NUCLEOTIDE SEQUENCE [LARGE SCALE GENOMIC DNA]</scope>
    <source>
        <strain evidence="2 3">DSM 44710</strain>
    </source>
</reference>
<accession>A0ABT9MVI5</accession>
<keyword evidence="3" id="KW-1185">Reference proteome</keyword>
<dbReference type="InterPro" id="IPR027417">
    <property type="entry name" value="P-loop_NTPase"/>
</dbReference>
<gene>
    <name evidence="2" type="ORF">J2S43_003906</name>
</gene>
<evidence type="ECO:0000313" key="2">
    <source>
        <dbReference type="EMBL" id="MDP9795394.1"/>
    </source>
</evidence>
<organism evidence="2 3">
    <name type="scientific">Catenuloplanes nepalensis</name>
    <dbReference type="NCBI Taxonomy" id="587533"/>
    <lineage>
        <taxon>Bacteria</taxon>
        <taxon>Bacillati</taxon>
        <taxon>Actinomycetota</taxon>
        <taxon>Actinomycetes</taxon>
        <taxon>Micromonosporales</taxon>
        <taxon>Micromonosporaceae</taxon>
        <taxon>Catenuloplanes</taxon>
    </lineage>
</organism>
<dbReference type="RefSeq" id="WP_306831168.1">
    <property type="nucleotide sequence ID" value="NZ_JAUSRA010000001.1"/>
</dbReference>
<dbReference type="SUPFAM" id="SSF52540">
    <property type="entry name" value="P-loop containing nucleoside triphosphate hydrolases"/>
    <property type="match status" value="1"/>
</dbReference>
<sequence>MIEIGAILASEAARTVVAAALGASVTGAGRLMALLKNRIPWFSRRAAGDTPDQILGGTDESARGDASEATRRAADATGADTGSRVTAAHAGSRTTGVTAADGLTSPGDVAALAAEIERAIAADPALAEAIAAALPGGGVPPPAVPSPDPMAFHDRAEARARLAAPGVWVVGGAPGAGKTALLRRVAADVADGGVAYLDLDDDALRLGDQLDLDAARCEILRQFGLPSADPARYPQLLARGRHTLLLDNARGEAEIAPLVAVSPAARVLVSTRRLGDDFRRARPRAIVALGGLDPDGAWEMLAARVSPAMLAAEPEAAHGLLEAADRMPYGIQQIAARLSRRSGEPGALASELAALRTTGDRDEFLDLMVSRAIGALSASSRDGLALLTRYPGDGFTRDGATALLGPLAVATLTELDDLSLLDRAPDGRLRLFSLVRRRAHLLPTPSDVDGALLRLLGHHVSLGVAADVALTRPDRLRAYPVPPDAEWPLPVPPLDWLAASAGTLFALTAQAHHRGRHHDVLRLCGTLEVLHLHRGHHERCDAAFRDGVASAAALGDPLAQARLTASRGRIALLRGRLTEAADLLDAAHNLLAEARARGLDTVRFDASLAEFRARLAEQSGDLPAAVALLRAALEADRAADWSYSRGIHARMLANVLVKAKLPGDALAAADEAAAHTADRRNAGRVATVRAKALLALGWLPAAGTALTAAREAVAGTTQYDPELDEIEGDLALATGDRATAHAAWSRVVDRALKLGDDRAYAVAMQRLTRLRT</sequence>
<feature type="region of interest" description="Disordered" evidence="1">
    <location>
        <begin position="47"/>
        <end position="102"/>
    </location>
</feature>